<dbReference type="InterPro" id="IPR023213">
    <property type="entry name" value="CAT-like_dom_sf"/>
</dbReference>
<evidence type="ECO:0000256" key="5">
    <source>
        <dbReference type="ARBA" id="ARBA00022737"/>
    </source>
</evidence>
<dbReference type="NCBIfam" id="TIGR01720">
    <property type="entry name" value="NRPS-para261"/>
    <property type="match status" value="1"/>
</dbReference>
<dbReference type="GO" id="GO:0009366">
    <property type="term" value="C:enterobactin synthetase complex"/>
    <property type="evidence" value="ECO:0007669"/>
    <property type="project" value="TreeGrafter"/>
</dbReference>
<evidence type="ECO:0000313" key="8">
    <source>
        <dbReference type="EMBL" id="TRA97460.1"/>
    </source>
</evidence>
<dbReference type="GO" id="GO:0046872">
    <property type="term" value="F:metal ion binding"/>
    <property type="evidence" value="ECO:0007669"/>
    <property type="project" value="UniProtKB-KW"/>
</dbReference>
<dbReference type="CDD" id="cd19531">
    <property type="entry name" value="LCL_NRPS-like"/>
    <property type="match status" value="2"/>
</dbReference>
<dbReference type="RefSeq" id="WP_142843242.1">
    <property type="nucleotide sequence ID" value="NZ_SGNY01000010.1"/>
</dbReference>
<dbReference type="CDD" id="cd19534">
    <property type="entry name" value="E_NRPS"/>
    <property type="match status" value="1"/>
</dbReference>
<comment type="caution">
    <text evidence="8">The sequence shown here is derived from an EMBL/GenBank/DDBJ whole genome shotgun (WGS) entry which is preliminary data.</text>
</comment>
<dbReference type="PROSITE" id="PS00455">
    <property type="entry name" value="AMP_BINDING"/>
    <property type="match status" value="2"/>
</dbReference>
<proteinExistence type="predicted"/>
<evidence type="ECO:0000256" key="1">
    <source>
        <dbReference type="ARBA" id="ARBA00001957"/>
    </source>
</evidence>
<dbReference type="GO" id="GO:0031177">
    <property type="term" value="F:phosphopantetheine binding"/>
    <property type="evidence" value="ECO:0007669"/>
    <property type="project" value="InterPro"/>
</dbReference>
<dbReference type="NCBIfam" id="TIGR01733">
    <property type="entry name" value="AA-adenyl-dom"/>
    <property type="match status" value="2"/>
</dbReference>
<dbReference type="InterPro" id="IPR000873">
    <property type="entry name" value="AMP-dep_synth/lig_dom"/>
</dbReference>
<dbReference type="SUPFAM" id="SSF47336">
    <property type="entry name" value="ACP-like"/>
    <property type="match status" value="2"/>
</dbReference>
<dbReference type="Pfam" id="PF13193">
    <property type="entry name" value="AMP-binding_C"/>
    <property type="match status" value="1"/>
</dbReference>
<dbReference type="InterPro" id="IPR010060">
    <property type="entry name" value="NRPS_synth"/>
</dbReference>
<dbReference type="Gene3D" id="1.10.1200.10">
    <property type="entry name" value="ACP-like"/>
    <property type="match status" value="2"/>
</dbReference>
<keyword evidence="5" id="KW-0677">Repeat</keyword>
<dbReference type="FunFam" id="1.10.1200.10:FF:000016">
    <property type="entry name" value="Non-ribosomal peptide synthase"/>
    <property type="match status" value="1"/>
</dbReference>
<dbReference type="CDD" id="cd12116">
    <property type="entry name" value="A_NRPS_Ta1_like"/>
    <property type="match status" value="1"/>
</dbReference>
<keyword evidence="2" id="KW-0596">Phosphopantetheine</keyword>
<keyword evidence="3" id="KW-0597">Phosphoprotein</keyword>
<dbReference type="SMART" id="SM00823">
    <property type="entry name" value="PKS_PP"/>
    <property type="match status" value="2"/>
</dbReference>
<dbReference type="InterPro" id="IPR020845">
    <property type="entry name" value="AMP-binding_CS"/>
</dbReference>
<dbReference type="InterPro" id="IPR001242">
    <property type="entry name" value="Condensation_dom"/>
</dbReference>
<sequence>MDISRLTADEKRQLLQRMMAGQQASEKKNFRLSHAQERIWFVEQMQPGSGAYSIPLAIRLKGPLDRDRLKACFDIVVERHESLRTVFKVIDGEPFQVISSRSTADFSFHQPGDDETARDAAISRFAREPFELSQGPLFRVGLFSVAPDEHILVMVIHHIISDYASLQILIDEVHRLYSASGSPATGQLPALDIQYRDYAEWQRNGTAELSGQVDYWREQLRDAPLLLQLPFDFARPVTQAFRGARHKFHLGPELSAAIKDLAKSRKLTAFMVLLAAYQILLARLSRSDDICIGTTASNRNRAQTRNLIGLFVNNLVMRTRLQPNDTFDALLERVRETTLEALSNQDVPFEQVVDALNVERDIGHNALFQSTFVLHNASGGTFDLGDIKVTPIALDSGASRFDLSLDMHEGRGSEGFSGIFEFNTELFLPETVARFSDYFMRLLGGLVSNPGGRIAEIDLLDETEHVAIAAANRTTTAFPLRDVAALLEETAKARGSFAAVRCGDRQYSHSDINDAANRVASGLRDRIGNGKSHPRIAICLPRSENLVIAILAVLKLGGHYVPLDPGHPAERRSLILEDCKPDIILVSEADDDAAKAAYPADCMAIEPLLRATGSFSNPHRETLPDDLAYIIYTSGSTGRPKGVPIRQKSLVNLLTSMARRPGMTAEDRFLAVTTPAFDIATLELLMPLMVGGLLIIAEADDVYDDMALSELIRNHGATMMQATPATWRLMADADWKAPAGFRMLCGGEALEPGLARRLLETGGELWNLYGPTETTIWSTCTRITPEHLELPALPIGGPIANTQLHLLDDALMPVPAGVVGELYIGGEGLSPGYFNRDDLTSRAFVQGPAAGANGRPETSRLYRTGDLMRRSAAGHLLYVGRADFQVKLRGFRIELSEIEAILASQPSIEQAVVTLWQDEEGSGNLVAYCRRGTGVVDEEAIRTALASQLPSYMLPSAYVWMDSFPLNANGKIDRKRLERPKQIVSSAAYAAPRDGTEQMVAAIWRELLGAEKIGRDDSFFTVGGHSLLATRMLARLRTSFTIDLPLRTIFEKPRLAELAGAIDALVAITGRGSEPGSSGLAKRNHTGRTPLSHAQNRQWALAQLEPDSPLYNIPFALKIRGPLDFAILSHALELTAQRQDILRSRFVSVDGKPFVETDPEMIFRIVPEEIGDRELEAALLDCARRPFDLAVAPLLRIHAFRTGPQDHVLLFILHHIIGDALSAEILLNDVAEFYGSLLKKTAPPDGALPLQYADFAIWQREQDTKGEVDYWHKTLAGAPPLLELPTDFVRPAIQGFSGDSIRFSLDTVLLAGLRKLCDREGATLFMGMLTAFSTLLQRASGMRDIVIGTPISERFHPDLENIIGMFANTLAIRLQTQGGESFNEALKATRDMALSAFANQAAPFEKVVDALSLPRTWSHNPLFQAMLVSTVETRREAISLAGMDWERLVLPDTSSRVDLTLFIHETAHELSCRLEYRSDLFRRSTMESLGDALVALLEKIVEHPDVPLDRLSLLSGSQQKRLRQWNETEAAFQPQRRCLHDFVKASADANPQAIAVTDQDRSLSYAELDRRADQLASGLAAAGISSGKRVGIRLERSVGLVVAILAVLRTGAAYVPLDPRYPADRIEFIAADADLALILVTTEDDVSAVGQNFRCMTPDMVESLAGGIVPMPATSGSDLAYIIYTSGSTGRPKGVAIEHRNAVAFVQWCLHSFTGDQLSGVLASTSICFDLSIFEIFATLAAGGRIFMVDDLFAFPSAPFSGEVTLVNTVPTPMSELLKLGPLPESVRTVCLAGEPLPRELVARIYANDHVEGLYNLYGPSEDTTYSTVAPVPKSGEWFGIGVPIANTRAYVLDGELNEVPVGIPGELFLSGSGLARGYWNRPGQTAERFLPNPFADCSEHRVMYQTGDVVRRRDDGGLDYMGRGDRQLKLNGFRIEPGEIEAVLLQQEGVHEAVAGLWRDASNHPRLAMWIAGDPALEIAKLVAILRQRLPEHFIPVLATRLDALPRLPNGKLDRSALPDPAAHGERSGEIASPLNDQENVLAQIWQGLLGCGDIRRNDNFFSLGGDSILAIQLVSQARQKGLRMTPRDVFLHPTLASLAEATRTESTATAENGDADGEATLGAIQRWLLDQDLPDLSHWNQGLILKPTRSLDLDRLEKAIARVLDEHQSLRARFLRENGQWQQKFASLSAMPLMQRLAATDENDVTDFARKLHASFDLGAGPLFGAIFATLPDGSGRLILAAHHLIVDGVSWRMIVADIERHYLETGTIRSGAVAAGGWNNRLSRSVLFDGEEAYWRGICEEDVQALPLDNQSGSNTQSDAVTYRQTIDAETTRQLLRDVPECFSIASNEVLVAALYLALRQWSGKPRLRLEMESHGRPHLFEDIDVSETVGWLTALYPVLFDTPDDATPDRLLLDVKDTLRRIPNNGVGFGVLKYLRNRGEHLDYGQPQVRFNYLGQMDAMFGADSLFAPSGITSGPMYGPVNPRDTILEINAMVVRGELQLQWVYGAQLHSGDTIKMLAGHFRDNLETLIQHCLDGSDAGYSISDFPLMDLGQDELDNLLKSL</sequence>
<feature type="region of interest" description="Disordered" evidence="6">
    <location>
        <begin position="1073"/>
        <end position="1092"/>
    </location>
</feature>
<dbReference type="GO" id="GO:0047527">
    <property type="term" value="F:2,3-dihydroxybenzoate-serine ligase activity"/>
    <property type="evidence" value="ECO:0007669"/>
    <property type="project" value="TreeGrafter"/>
</dbReference>
<dbReference type="InterPro" id="IPR042099">
    <property type="entry name" value="ANL_N_sf"/>
</dbReference>
<dbReference type="Gene3D" id="3.30.559.10">
    <property type="entry name" value="Chloramphenicol acetyltransferase-like domain"/>
    <property type="match status" value="3"/>
</dbReference>
<evidence type="ECO:0000256" key="6">
    <source>
        <dbReference type="SAM" id="MobiDB-lite"/>
    </source>
</evidence>
<dbReference type="GO" id="GO:0005829">
    <property type="term" value="C:cytosol"/>
    <property type="evidence" value="ECO:0007669"/>
    <property type="project" value="TreeGrafter"/>
</dbReference>
<evidence type="ECO:0000313" key="9">
    <source>
        <dbReference type="Proteomes" id="UP000315434"/>
    </source>
</evidence>
<keyword evidence="4" id="KW-0479">Metal-binding</keyword>
<dbReference type="GO" id="GO:0043041">
    <property type="term" value="P:amino acid activation for nonribosomal peptide biosynthetic process"/>
    <property type="evidence" value="ECO:0007669"/>
    <property type="project" value="TreeGrafter"/>
</dbReference>
<feature type="region of interest" description="Disordered" evidence="6">
    <location>
        <begin position="2014"/>
        <end position="2033"/>
    </location>
</feature>
<dbReference type="Pfam" id="PF00550">
    <property type="entry name" value="PP-binding"/>
    <property type="match status" value="2"/>
</dbReference>
<dbReference type="SUPFAM" id="SSF52777">
    <property type="entry name" value="CoA-dependent acyltransferases"/>
    <property type="match status" value="6"/>
</dbReference>
<dbReference type="PANTHER" id="PTHR45527:SF1">
    <property type="entry name" value="FATTY ACID SYNTHASE"/>
    <property type="match status" value="1"/>
</dbReference>
<dbReference type="Gene3D" id="3.30.300.30">
    <property type="match status" value="2"/>
</dbReference>
<organism evidence="8 9">
    <name type="scientific">Rhizobium rhizogenes</name>
    <name type="common">Agrobacterium rhizogenes</name>
    <dbReference type="NCBI Taxonomy" id="359"/>
    <lineage>
        <taxon>Bacteria</taxon>
        <taxon>Pseudomonadati</taxon>
        <taxon>Pseudomonadota</taxon>
        <taxon>Alphaproteobacteria</taxon>
        <taxon>Hyphomicrobiales</taxon>
        <taxon>Rhizobiaceae</taxon>
        <taxon>Rhizobium/Agrobacterium group</taxon>
        <taxon>Rhizobium</taxon>
    </lineage>
</organism>
<dbReference type="InterPro" id="IPR006162">
    <property type="entry name" value="Ppantetheine_attach_site"/>
</dbReference>
<feature type="compositionally biased region" description="Basic and acidic residues" evidence="6">
    <location>
        <begin position="2014"/>
        <end position="2030"/>
    </location>
</feature>
<dbReference type="FunFam" id="3.40.50.980:FF:000001">
    <property type="entry name" value="Non-ribosomal peptide synthetase"/>
    <property type="match status" value="1"/>
</dbReference>
<dbReference type="PANTHER" id="PTHR45527">
    <property type="entry name" value="NONRIBOSOMAL PEPTIDE SYNTHETASE"/>
    <property type="match status" value="1"/>
</dbReference>
<evidence type="ECO:0000256" key="3">
    <source>
        <dbReference type="ARBA" id="ARBA00022553"/>
    </source>
</evidence>
<dbReference type="Pfam" id="PF00668">
    <property type="entry name" value="Condensation"/>
    <property type="match status" value="3"/>
</dbReference>
<dbReference type="EMBL" id="SGNY01000010">
    <property type="protein sequence ID" value="TRA97460.1"/>
    <property type="molecule type" value="Genomic_DNA"/>
</dbReference>
<name>A0A546X9T2_RHIRH</name>
<evidence type="ECO:0000259" key="7">
    <source>
        <dbReference type="PROSITE" id="PS50075"/>
    </source>
</evidence>
<accession>A0A546X9T2</accession>
<protein>
    <submittedName>
        <fullName evidence="8">Amino acid adenylation domain-containing protein</fullName>
    </submittedName>
</protein>
<dbReference type="InterPro" id="IPR009081">
    <property type="entry name" value="PP-bd_ACP"/>
</dbReference>
<dbReference type="Gene3D" id="3.40.50.12780">
    <property type="entry name" value="N-terminal domain of ligase-like"/>
    <property type="match status" value="1"/>
</dbReference>
<dbReference type="Pfam" id="PF00501">
    <property type="entry name" value="AMP-binding"/>
    <property type="match status" value="2"/>
</dbReference>
<evidence type="ECO:0000256" key="2">
    <source>
        <dbReference type="ARBA" id="ARBA00022450"/>
    </source>
</evidence>
<reference evidence="8 9" key="1">
    <citation type="journal article" date="2019" name="Appl. Microbiol. Biotechnol.">
        <title>Differential efficiency of wild type rhizogenic strains for rol gene transformation of plants.</title>
        <authorList>
            <person name="Desmet S."/>
            <person name="De Keyser E."/>
            <person name="Van Vaerenbergh J."/>
            <person name="Baeyen S."/>
            <person name="Van Huylenbroeck J."/>
            <person name="Geelen D."/>
            <person name="Dhooghe E."/>
        </authorList>
    </citation>
    <scope>NUCLEOTIDE SEQUENCE [LARGE SCALE GENOMIC DNA]</scope>
    <source>
        <strain evidence="8 9">GBBC3284</strain>
    </source>
</reference>
<dbReference type="Gene3D" id="3.30.559.30">
    <property type="entry name" value="Nonribosomal peptide synthetase, condensation domain"/>
    <property type="match status" value="3"/>
</dbReference>
<dbReference type="Proteomes" id="UP000315434">
    <property type="component" value="Unassembled WGS sequence"/>
</dbReference>
<dbReference type="FunFam" id="1.10.1200.10:FF:000005">
    <property type="entry name" value="Nonribosomal peptide synthetase 1"/>
    <property type="match status" value="1"/>
</dbReference>
<dbReference type="InterPro" id="IPR036736">
    <property type="entry name" value="ACP-like_sf"/>
</dbReference>
<feature type="domain" description="Carrier" evidence="7">
    <location>
        <begin position="991"/>
        <end position="1066"/>
    </location>
</feature>
<dbReference type="PROSITE" id="PS50075">
    <property type="entry name" value="CARRIER"/>
    <property type="match status" value="2"/>
</dbReference>
<dbReference type="GO" id="GO:0009239">
    <property type="term" value="P:enterobactin biosynthetic process"/>
    <property type="evidence" value="ECO:0007669"/>
    <property type="project" value="TreeGrafter"/>
</dbReference>
<dbReference type="GO" id="GO:0072330">
    <property type="term" value="P:monocarboxylic acid biosynthetic process"/>
    <property type="evidence" value="ECO:0007669"/>
    <property type="project" value="UniProtKB-ARBA"/>
</dbReference>
<dbReference type="InterPro" id="IPR045851">
    <property type="entry name" value="AMP-bd_C_sf"/>
</dbReference>
<dbReference type="InterPro" id="IPR020806">
    <property type="entry name" value="PKS_PP-bd"/>
</dbReference>
<dbReference type="PROSITE" id="PS00012">
    <property type="entry name" value="PHOSPHOPANTETHEINE"/>
    <property type="match status" value="2"/>
</dbReference>
<dbReference type="SUPFAM" id="SSF56801">
    <property type="entry name" value="Acetyl-CoA synthetase-like"/>
    <property type="match status" value="2"/>
</dbReference>
<dbReference type="InterPro" id="IPR010071">
    <property type="entry name" value="AA_adenyl_dom"/>
</dbReference>
<comment type="cofactor">
    <cofactor evidence="1">
        <name>pantetheine 4'-phosphate</name>
        <dbReference type="ChEBI" id="CHEBI:47942"/>
    </cofactor>
</comment>
<evidence type="ECO:0000256" key="4">
    <source>
        <dbReference type="ARBA" id="ARBA00022723"/>
    </source>
</evidence>
<dbReference type="Gene3D" id="2.30.38.10">
    <property type="entry name" value="Luciferase, Domain 3"/>
    <property type="match status" value="1"/>
</dbReference>
<dbReference type="InterPro" id="IPR025110">
    <property type="entry name" value="AMP-bd_C"/>
</dbReference>
<dbReference type="Gene3D" id="3.40.50.980">
    <property type="match status" value="2"/>
</dbReference>
<dbReference type="CDD" id="cd12115">
    <property type="entry name" value="A_NRPS_Sfm_like"/>
    <property type="match status" value="1"/>
</dbReference>
<dbReference type="OrthoDB" id="9803968at2"/>
<feature type="domain" description="Carrier" evidence="7">
    <location>
        <begin position="2034"/>
        <end position="2108"/>
    </location>
</feature>
<gene>
    <name evidence="8" type="ORF">EXN68_23335</name>
</gene>